<dbReference type="RefSeq" id="WP_099641004.1">
    <property type="nucleotide sequence ID" value="NZ_NKHF01000023.1"/>
</dbReference>
<dbReference type="InterPro" id="IPR012910">
    <property type="entry name" value="Plug_dom"/>
</dbReference>
<dbReference type="InterPro" id="IPR036942">
    <property type="entry name" value="Beta-barrel_TonB_sf"/>
</dbReference>
<comment type="subcellular location">
    <subcellularLocation>
        <location evidence="1 9">Cell outer membrane</location>
        <topology evidence="1 9">Multi-pass membrane protein</topology>
    </subcellularLocation>
</comment>
<keyword evidence="7 9" id="KW-0472">Membrane</keyword>
<keyword evidence="15" id="KW-0675">Receptor</keyword>
<evidence type="ECO:0000256" key="8">
    <source>
        <dbReference type="ARBA" id="ARBA00023237"/>
    </source>
</evidence>
<evidence type="ECO:0000256" key="3">
    <source>
        <dbReference type="ARBA" id="ARBA00022452"/>
    </source>
</evidence>
<feature type="short sequence motif" description="TonB C-terminal box" evidence="10">
    <location>
        <begin position="994"/>
        <end position="1011"/>
    </location>
</feature>
<feature type="domain" description="TonB-dependent receptor-like beta-barrel" evidence="13">
    <location>
        <begin position="484"/>
        <end position="976"/>
    </location>
</feature>
<evidence type="ECO:0000313" key="16">
    <source>
        <dbReference type="Proteomes" id="UP000228621"/>
    </source>
</evidence>
<evidence type="ECO:0000259" key="14">
    <source>
        <dbReference type="Pfam" id="PF07715"/>
    </source>
</evidence>
<feature type="chain" id="PRO_5012856793" evidence="12">
    <location>
        <begin position="25"/>
        <end position="1011"/>
    </location>
</feature>
<dbReference type="OrthoDB" id="176248at2"/>
<dbReference type="EMBL" id="NKHF01000023">
    <property type="protein sequence ID" value="PCK32935.1"/>
    <property type="molecule type" value="Genomic_DNA"/>
</dbReference>
<feature type="signal peptide" evidence="12">
    <location>
        <begin position="1"/>
        <end position="24"/>
    </location>
</feature>
<evidence type="ECO:0000256" key="7">
    <source>
        <dbReference type="ARBA" id="ARBA00023136"/>
    </source>
</evidence>
<proteinExistence type="inferred from homology"/>
<evidence type="ECO:0000256" key="10">
    <source>
        <dbReference type="PROSITE-ProRule" id="PRU10144"/>
    </source>
</evidence>
<reference evidence="16" key="1">
    <citation type="journal article" date="2019" name="Genome Announc.">
        <title>Draft Genome Sequence of Pseudoalteromonas piscicida Strain 36Y ROTHPW, an Hypersaline Seawater Isolate from the South Coast of Sonora, Mexico.</title>
        <authorList>
            <person name="Sanchez-Diaz R."/>
            <person name="Molina-Garza Z.J."/>
            <person name="Cruz-Suarez L.E."/>
            <person name="Selvin J."/>
            <person name="Kiran G.S."/>
            <person name="Ibarra-Gamez J.C."/>
            <person name="Gomez-Gil B."/>
            <person name="Galaviz-Silva L."/>
        </authorList>
    </citation>
    <scope>NUCLEOTIDE SEQUENCE [LARGE SCALE GENOMIC DNA]</scope>
    <source>
        <strain evidence="16">36Y_RITHPW</strain>
    </source>
</reference>
<evidence type="ECO:0000256" key="6">
    <source>
        <dbReference type="ARBA" id="ARBA00023077"/>
    </source>
</evidence>
<feature type="domain" description="TonB-dependent receptor plug" evidence="14">
    <location>
        <begin position="66"/>
        <end position="180"/>
    </location>
</feature>
<evidence type="ECO:0000256" key="9">
    <source>
        <dbReference type="PROSITE-ProRule" id="PRU01360"/>
    </source>
</evidence>
<dbReference type="Proteomes" id="UP000228621">
    <property type="component" value="Unassembled WGS sequence"/>
</dbReference>
<organism evidence="15 16">
    <name type="scientific">Pseudoalteromonas piscicida</name>
    <dbReference type="NCBI Taxonomy" id="43662"/>
    <lineage>
        <taxon>Bacteria</taxon>
        <taxon>Pseudomonadati</taxon>
        <taxon>Pseudomonadota</taxon>
        <taxon>Gammaproteobacteria</taxon>
        <taxon>Alteromonadales</taxon>
        <taxon>Pseudoalteromonadaceae</taxon>
        <taxon>Pseudoalteromonas</taxon>
    </lineage>
</organism>
<evidence type="ECO:0000256" key="11">
    <source>
        <dbReference type="RuleBase" id="RU003357"/>
    </source>
</evidence>
<dbReference type="AlphaFoldDB" id="A0A2A5JU40"/>
<dbReference type="Gene3D" id="2.40.170.20">
    <property type="entry name" value="TonB-dependent receptor, beta-barrel domain"/>
    <property type="match status" value="1"/>
</dbReference>
<dbReference type="PROSITE" id="PS01156">
    <property type="entry name" value="TONB_DEPENDENT_REC_2"/>
    <property type="match status" value="1"/>
</dbReference>
<comment type="similarity">
    <text evidence="9 11">Belongs to the TonB-dependent receptor family.</text>
</comment>
<gene>
    <name evidence="15" type="ORF">CEX98_04920</name>
</gene>
<name>A0A2A5JU40_PSEO7</name>
<accession>A0A2A5JU40</accession>
<keyword evidence="16" id="KW-1185">Reference proteome</keyword>
<dbReference type="GO" id="GO:0009279">
    <property type="term" value="C:cell outer membrane"/>
    <property type="evidence" value="ECO:0007669"/>
    <property type="project" value="UniProtKB-SubCell"/>
</dbReference>
<dbReference type="PROSITE" id="PS52016">
    <property type="entry name" value="TONB_DEPENDENT_REC_3"/>
    <property type="match status" value="1"/>
</dbReference>
<dbReference type="Pfam" id="PF00593">
    <property type="entry name" value="TonB_dep_Rec_b-barrel"/>
    <property type="match status" value="1"/>
</dbReference>
<dbReference type="InterPro" id="IPR000531">
    <property type="entry name" value="Beta-barrel_TonB"/>
</dbReference>
<dbReference type="Pfam" id="PF07715">
    <property type="entry name" value="Plug"/>
    <property type="match status" value="1"/>
</dbReference>
<protein>
    <submittedName>
        <fullName evidence="15">TonB-dependent receptor</fullName>
    </submittedName>
</protein>
<dbReference type="SUPFAM" id="SSF56935">
    <property type="entry name" value="Porins"/>
    <property type="match status" value="1"/>
</dbReference>
<keyword evidence="3 9" id="KW-1134">Transmembrane beta strand</keyword>
<keyword evidence="5 12" id="KW-0732">Signal</keyword>
<dbReference type="InterPro" id="IPR010917">
    <property type="entry name" value="TonB_rcpt_CS"/>
</dbReference>
<evidence type="ECO:0000256" key="2">
    <source>
        <dbReference type="ARBA" id="ARBA00022448"/>
    </source>
</evidence>
<evidence type="ECO:0000256" key="5">
    <source>
        <dbReference type="ARBA" id="ARBA00022729"/>
    </source>
</evidence>
<comment type="caution">
    <text evidence="15">The sequence shown here is derived from an EMBL/GenBank/DDBJ whole genome shotgun (WGS) entry which is preliminary data.</text>
</comment>
<dbReference type="PANTHER" id="PTHR47234">
    <property type="match status" value="1"/>
</dbReference>
<evidence type="ECO:0000256" key="4">
    <source>
        <dbReference type="ARBA" id="ARBA00022692"/>
    </source>
</evidence>
<keyword evidence="6 11" id="KW-0798">TonB box</keyword>
<dbReference type="InterPro" id="IPR039426">
    <property type="entry name" value="TonB-dep_rcpt-like"/>
</dbReference>
<sequence>MSPNSKIKPLALSIALVCCNTALAEEQSIEREQVAKKNIQTKSPDQEPAVEKIVITGSRIKRDSFSVPTPIATMNAESLNDAGFGSLSDILFEEMPQVSEGTGNGNSQSSVQNTGLSTIDLRELGVSRTLTLIDGRRVVSNSYSGNYVSLSTIPKGMVDRVEIITGGASAAYGSDAIAGVVNIITQQDKEGVTFSARGGESTEGGAREYTINADYGTSFSNGQGYLFVSATYDEEKGLSYWDRKRAQQQSSWDYDEDRMCNAMLTANYDPETKSAYHCMRDIEQSQWRSLSDSIPGGVFDESSSYKPDSGFWFDGTTLRDDWHEERYGINFDQFTMLKVPDKDLSAAVKTEYEFDTGVEAYFQLQYSRNTSRNVKSPESEDECDAIVTYDPTNNQFGSDCMGRIPYDNPYMPEAIRAEASSKGVKWDRLFSEVGNIINDNERTTIRTWGGLRGYIWDDWEWDVSVGFGKFKQEQNRSNEIYVARVKQALNAERLADGTIQCKDEQARNQGCIPINLFGEGAITPEAADYVRATPSITTDIKQLTLSGFITGDLFELPAGSVGSAFGFEYRKDTQSVSTNVPNGGVTFNYVPTFEGDVSVREIFGELSLPLLKDAPMAKSLSGEVSARIADYSWANTGLIQSYKAGFIYEPIEGYSIRANWARAMRAPTITELMSPPRGDYDSFDDICDGVTATSTDAGHDNCRKDAGIQAAIAAEGTFEDENNGYSPNSGNSELFEETADTITIGLSLAPSFAPDFRIALDYYDIQIDDAVSSLANEDIIKFCYASSLTFGDSNEFCRDVKRDEEGQIYEVNQRVINTDEIRTKGYDIALEYVYDASDYGSFKVKADWTHVIEYSITSTGPDGQYEDLYEGYLSTDIFEDKGAIALTWYKNDWRVRFSTKYKGAVEASRSRYEDWQTAIEKNNKRCATGEATCIANPESLWQGALPSVITHSFSVNYKMDLNNTSTLSIYGGINNLFDEKGPFINGGRGNFDSAYGSGVGRFAFIGAKYQF</sequence>
<dbReference type="InterPro" id="IPR037066">
    <property type="entry name" value="Plug_dom_sf"/>
</dbReference>
<evidence type="ECO:0000256" key="1">
    <source>
        <dbReference type="ARBA" id="ARBA00004571"/>
    </source>
</evidence>
<keyword evidence="2 9" id="KW-0813">Transport</keyword>
<evidence type="ECO:0000256" key="12">
    <source>
        <dbReference type="SAM" id="SignalP"/>
    </source>
</evidence>
<evidence type="ECO:0000259" key="13">
    <source>
        <dbReference type="Pfam" id="PF00593"/>
    </source>
</evidence>
<keyword evidence="8 9" id="KW-0998">Cell outer membrane</keyword>
<dbReference type="PANTHER" id="PTHR47234:SF2">
    <property type="entry name" value="TONB-DEPENDENT RECEPTOR"/>
    <property type="match status" value="1"/>
</dbReference>
<dbReference type="Gene3D" id="2.170.130.10">
    <property type="entry name" value="TonB-dependent receptor, plug domain"/>
    <property type="match status" value="1"/>
</dbReference>
<evidence type="ECO:0000313" key="15">
    <source>
        <dbReference type="EMBL" id="PCK32935.1"/>
    </source>
</evidence>
<keyword evidence="4 9" id="KW-0812">Transmembrane</keyword>